<dbReference type="AlphaFoldDB" id="A0A1Y2LSL6"/>
<dbReference type="GO" id="GO:0005634">
    <property type="term" value="C:nucleus"/>
    <property type="evidence" value="ECO:0007669"/>
    <property type="project" value="UniProtKB-SubCell"/>
</dbReference>
<keyword evidence="4 7" id="KW-0804">Transcription</keyword>
<comment type="function">
    <text evidence="6">Mating type proteins are sequence specific DNA-binding proteins that act as master switches in fungal differentiation by controlling gene expression in a cell type-specific fashion. Transcriptional activator that induces the transcription of alpha-specific genes.</text>
</comment>
<dbReference type="OMA" id="SLMAKAW"/>
<feature type="region of interest" description="Disordered" evidence="8">
    <location>
        <begin position="172"/>
        <end position="191"/>
    </location>
</feature>
<feature type="domain" description="Alpha box" evidence="9">
    <location>
        <begin position="69"/>
        <end position="126"/>
    </location>
</feature>
<name>A0A1Y2LSL6_EPING</name>
<evidence type="ECO:0000256" key="6">
    <source>
        <dbReference type="ARBA" id="ARBA00035106"/>
    </source>
</evidence>
<evidence type="ECO:0000313" key="10">
    <source>
        <dbReference type="EMBL" id="OSS46217.1"/>
    </source>
</evidence>
<evidence type="ECO:0000256" key="7">
    <source>
        <dbReference type="RuleBase" id="RU003516"/>
    </source>
</evidence>
<dbReference type="PROSITE" id="PS51325">
    <property type="entry name" value="ALPHA_BOX"/>
    <property type="match status" value="1"/>
</dbReference>
<keyword evidence="2 7" id="KW-0805">Transcription regulation</keyword>
<feature type="region of interest" description="Disordered" evidence="8">
    <location>
        <begin position="217"/>
        <end position="247"/>
    </location>
</feature>
<proteinExistence type="inferred from homology"/>
<sequence length="377" mass="41242">MPSTNEGPPMAVPRDPTSAEIARFLATRSTNQMLRLVADVREPMAQWRLTEAMLHLPPVVVATSAPPEKAKKALNAFVGFRCFYITIPILKPWPMKKLSNLMGVLWDRDPNKALWSLMAKAWSTIRDQVGKNNAPLDLFFQIVCPYLNIPSPEVYLEVYGWTLGSDNDGNPALSKLLPQSEKTAGPGSGATGISVEDIVNRCQLMGYAQEYKFDSETNSPTFLAQPGNNTSPPVNPETQPEPPAYQDRLVARNDRRARRGTARDTGVAALLRQQVTNAHIANGARPVAPASGHDEPVQFHDDLADLLTNHMGQAQQDIAGQPVDLPAAGQAQQDIVEEPFDFLAAGDPIMNGWTDWGAFRLGADEDATLPIFDIPTL</sequence>
<dbReference type="InterPro" id="IPR006856">
    <property type="entry name" value="MATalpha_HMGbox"/>
</dbReference>
<dbReference type="InParanoid" id="A0A1Y2LSL6"/>
<feature type="compositionally biased region" description="Pro residues" evidence="8">
    <location>
        <begin position="233"/>
        <end position="243"/>
    </location>
</feature>
<accession>A0A1Y2LSL6</accession>
<evidence type="ECO:0000256" key="5">
    <source>
        <dbReference type="ARBA" id="ARBA00023242"/>
    </source>
</evidence>
<dbReference type="STRING" id="105696.A0A1Y2LSL6"/>
<dbReference type="Proteomes" id="UP000193240">
    <property type="component" value="Unassembled WGS sequence"/>
</dbReference>
<dbReference type="Pfam" id="PF04769">
    <property type="entry name" value="MATalpha_HMGbox"/>
    <property type="match status" value="1"/>
</dbReference>
<keyword evidence="5 7" id="KW-0539">Nucleus</keyword>
<keyword evidence="11" id="KW-1185">Reference proteome</keyword>
<gene>
    <name evidence="10" type="ORF">B5807_08059</name>
</gene>
<dbReference type="GO" id="GO:0045895">
    <property type="term" value="P:positive regulation of mating-type specific transcription, DNA-templated"/>
    <property type="evidence" value="ECO:0007669"/>
    <property type="project" value="InterPro"/>
</dbReference>
<evidence type="ECO:0000256" key="1">
    <source>
        <dbReference type="ARBA" id="ARBA00015083"/>
    </source>
</evidence>
<feature type="compositionally biased region" description="Polar residues" evidence="8">
    <location>
        <begin position="217"/>
        <end position="231"/>
    </location>
</feature>
<evidence type="ECO:0000256" key="3">
    <source>
        <dbReference type="ARBA" id="ARBA00023125"/>
    </source>
</evidence>
<organism evidence="10 11">
    <name type="scientific">Epicoccum nigrum</name>
    <name type="common">Soil fungus</name>
    <name type="synonym">Epicoccum purpurascens</name>
    <dbReference type="NCBI Taxonomy" id="105696"/>
    <lineage>
        <taxon>Eukaryota</taxon>
        <taxon>Fungi</taxon>
        <taxon>Dikarya</taxon>
        <taxon>Ascomycota</taxon>
        <taxon>Pezizomycotina</taxon>
        <taxon>Dothideomycetes</taxon>
        <taxon>Pleosporomycetidae</taxon>
        <taxon>Pleosporales</taxon>
        <taxon>Pleosporineae</taxon>
        <taxon>Didymellaceae</taxon>
        <taxon>Epicoccum</taxon>
    </lineage>
</organism>
<comment type="similarity">
    <text evidence="7">Belongs to the MATALPHA1 family.</text>
</comment>
<evidence type="ECO:0000313" key="11">
    <source>
        <dbReference type="Proteomes" id="UP000193240"/>
    </source>
</evidence>
<evidence type="ECO:0000256" key="2">
    <source>
        <dbReference type="ARBA" id="ARBA00023015"/>
    </source>
</evidence>
<comment type="subcellular location">
    <subcellularLocation>
        <location evidence="7">Nucleus</location>
    </subcellularLocation>
</comment>
<evidence type="ECO:0000259" key="9">
    <source>
        <dbReference type="PROSITE" id="PS51325"/>
    </source>
</evidence>
<evidence type="ECO:0000256" key="8">
    <source>
        <dbReference type="SAM" id="MobiDB-lite"/>
    </source>
</evidence>
<evidence type="ECO:0000256" key="4">
    <source>
        <dbReference type="ARBA" id="ARBA00023163"/>
    </source>
</evidence>
<keyword evidence="3 7" id="KW-0238">DNA-binding</keyword>
<reference evidence="10 11" key="1">
    <citation type="journal article" date="2017" name="Genome Announc.">
        <title>Genome sequence of the saprophytic ascomycete Epicoccum nigrum ICMP 19927 strain isolated from New Zealand.</title>
        <authorList>
            <person name="Fokin M."/>
            <person name="Fleetwood D."/>
            <person name="Weir B.S."/>
            <person name="Villas-Boas S.G."/>
        </authorList>
    </citation>
    <scope>NUCLEOTIDE SEQUENCE [LARGE SCALE GENOMIC DNA]</scope>
    <source>
        <strain evidence="10 11">ICMP 19927</strain>
    </source>
</reference>
<dbReference type="EMBL" id="KZ107852">
    <property type="protein sequence ID" value="OSS46217.1"/>
    <property type="molecule type" value="Genomic_DNA"/>
</dbReference>
<protein>
    <recommendedName>
        <fullName evidence="1">Mating-type protein MAT-1</fullName>
    </recommendedName>
</protein>
<dbReference type="GO" id="GO:0008301">
    <property type="term" value="F:DNA binding, bending"/>
    <property type="evidence" value="ECO:0007669"/>
    <property type="project" value="InterPro"/>
</dbReference>